<accession>A0A9P5TWL0</accession>
<gene>
    <name evidence="1" type="ORF">BDP27DRAFT_1433866</name>
</gene>
<protein>
    <submittedName>
        <fullName evidence="1">Uncharacterized protein</fullName>
    </submittedName>
</protein>
<dbReference type="Proteomes" id="UP000772434">
    <property type="component" value="Unassembled WGS sequence"/>
</dbReference>
<keyword evidence="2" id="KW-1185">Reference proteome</keyword>
<dbReference type="AlphaFoldDB" id="A0A9P5TWL0"/>
<name>A0A9P5TWL0_9AGAR</name>
<proteinExistence type="predicted"/>
<comment type="caution">
    <text evidence="1">The sequence shown here is derived from an EMBL/GenBank/DDBJ whole genome shotgun (WGS) entry which is preliminary data.</text>
</comment>
<sequence length="236" mass="25845">MYDIPSNPSSPAELELECWNLLLTYTTTDLSFPVIEQQLRDVYHGTTIPYNDLKWRPTLKAVLQIKDPEGGKLSNIISRINHEMELLSVQIYTINSPPSMESPSYAMSSPPHPSTNDLLLLDFRIDPALLFLHPPSPPKSDSDPLNLSLVQPPPPATSKHPLVKWSLLEYAARKQQHDLGAVPAPTSPVLQNSLAVSPPSGSVTISGFSDANVHDASSSKEAKVKPVSFMFTSGKV</sequence>
<evidence type="ECO:0000313" key="1">
    <source>
        <dbReference type="EMBL" id="KAF9052528.1"/>
    </source>
</evidence>
<organism evidence="1 2">
    <name type="scientific">Rhodocollybia butyracea</name>
    <dbReference type="NCBI Taxonomy" id="206335"/>
    <lineage>
        <taxon>Eukaryota</taxon>
        <taxon>Fungi</taxon>
        <taxon>Dikarya</taxon>
        <taxon>Basidiomycota</taxon>
        <taxon>Agaricomycotina</taxon>
        <taxon>Agaricomycetes</taxon>
        <taxon>Agaricomycetidae</taxon>
        <taxon>Agaricales</taxon>
        <taxon>Marasmiineae</taxon>
        <taxon>Omphalotaceae</taxon>
        <taxon>Rhodocollybia</taxon>
    </lineage>
</organism>
<evidence type="ECO:0000313" key="2">
    <source>
        <dbReference type="Proteomes" id="UP000772434"/>
    </source>
</evidence>
<reference evidence="1" key="1">
    <citation type="submission" date="2020-11" db="EMBL/GenBank/DDBJ databases">
        <authorList>
            <consortium name="DOE Joint Genome Institute"/>
            <person name="Ahrendt S."/>
            <person name="Riley R."/>
            <person name="Andreopoulos W."/>
            <person name="Labutti K."/>
            <person name="Pangilinan J."/>
            <person name="Ruiz-Duenas F.J."/>
            <person name="Barrasa J.M."/>
            <person name="Sanchez-Garcia M."/>
            <person name="Camarero S."/>
            <person name="Miyauchi S."/>
            <person name="Serrano A."/>
            <person name="Linde D."/>
            <person name="Babiker R."/>
            <person name="Drula E."/>
            <person name="Ayuso-Fernandez I."/>
            <person name="Pacheco R."/>
            <person name="Padilla G."/>
            <person name="Ferreira P."/>
            <person name="Barriuso J."/>
            <person name="Kellner H."/>
            <person name="Castanera R."/>
            <person name="Alfaro M."/>
            <person name="Ramirez L."/>
            <person name="Pisabarro A.G."/>
            <person name="Kuo A."/>
            <person name="Tritt A."/>
            <person name="Lipzen A."/>
            <person name="He G."/>
            <person name="Yan M."/>
            <person name="Ng V."/>
            <person name="Cullen D."/>
            <person name="Martin F."/>
            <person name="Rosso M.-N."/>
            <person name="Henrissat B."/>
            <person name="Hibbett D."/>
            <person name="Martinez A.T."/>
            <person name="Grigoriev I.V."/>
        </authorList>
    </citation>
    <scope>NUCLEOTIDE SEQUENCE</scope>
    <source>
        <strain evidence="1">AH 40177</strain>
    </source>
</reference>
<dbReference type="EMBL" id="JADNRY010000455">
    <property type="protein sequence ID" value="KAF9052528.1"/>
    <property type="molecule type" value="Genomic_DNA"/>
</dbReference>